<gene>
    <name evidence="1" type="ORF">UY48_C0008G0019</name>
</gene>
<comment type="caution">
    <text evidence="1">The sequence shown here is derived from an EMBL/GenBank/DDBJ whole genome shotgun (WGS) entry which is preliminary data.</text>
</comment>
<dbReference type="EMBL" id="LCQD01000008">
    <property type="protein sequence ID" value="KKW12844.1"/>
    <property type="molecule type" value="Genomic_DNA"/>
</dbReference>
<accession>A0A0G1Z269</accession>
<name>A0A0G1Z269_9BACT</name>
<protein>
    <submittedName>
        <fullName evidence="1">Uncharacterized protein</fullName>
    </submittedName>
</protein>
<dbReference type="AlphaFoldDB" id="A0A0G1Z269"/>
<dbReference type="Proteomes" id="UP000034588">
    <property type="component" value="Unassembled WGS sequence"/>
</dbReference>
<sequence>MKDYFIRWLKANEYNFSWTTRTSVDAFNWLSHKTNLTLRIHYRDKDDKETTRCLRGPKIVIRGGKTVPAWRLLGQDDLRDKEWRMFIPSTIITGW</sequence>
<evidence type="ECO:0000313" key="2">
    <source>
        <dbReference type="Proteomes" id="UP000034588"/>
    </source>
</evidence>
<evidence type="ECO:0000313" key="1">
    <source>
        <dbReference type="EMBL" id="KKW12844.1"/>
    </source>
</evidence>
<reference evidence="1 2" key="1">
    <citation type="journal article" date="2015" name="Nature">
        <title>rRNA introns, odd ribosomes, and small enigmatic genomes across a large radiation of phyla.</title>
        <authorList>
            <person name="Brown C.T."/>
            <person name="Hug L.A."/>
            <person name="Thomas B.C."/>
            <person name="Sharon I."/>
            <person name="Castelle C.J."/>
            <person name="Singh A."/>
            <person name="Wilkins M.J."/>
            <person name="Williams K.H."/>
            <person name="Banfield J.F."/>
        </authorList>
    </citation>
    <scope>NUCLEOTIDE SEQUENCE [LARGE SCALE GENOMIC DNA]</scope>
</reference>
<organism evidence="1 2">
    <name type="scientific">Candidatus Gottesmanbacteria bacterium GW2011_GWB1_49_7</name>
    <dbReference type="NCBI Taxonomy" id="1618448"/>
    <lineage>
        <taxon>Bacteria</taxon>
        <taxon>Candidatus Gottesmaniibacteriota</taxon>
    </lineage>
</organism>
<proteinExistence type="predicted"/>